<protein>
    <submittedName>
        <fullName evidence="1">Uncharacterized protein</fullName>
    </submittedName>
</protein>
<accession>A0A8J6B3V9</accession>
<sequence length="132" mass="15273">MSTPVLIHLRCLEIHFLNSGRFTNMGPPPYALYTIDKHLVCAVYKLMSYFLPSEVIFLDLTTDGRATRVTANYIPLRSFYDRRVQIVTVHQNILEIRTLLYIIGYSVSTSSRSRSTRKRGQYLFRILLPCPA</sequence>
<name>A0A8J6B3V9_ELECQ</name>
<dbReference type="EMBL" id="WNTK01010017">
    <property type="protein sequence ID" value="KAG9462674.1"/>
    <property type="molecule type" value="Genomic_DNA"/>
</dbReference>
<evidence type="ECO:0000313" key="2">
    <source>
        <dbReference type="Proteomes" id="UP000770717"/>
    </source>
</evidence>
<proteinExistence type="predicted"/>
<reference evidence="1" key="1">
    <citation type="thesis" date="2020" institute="ProQuest LLC" country="789 East Eisenhower Parkway, Ann Arbor, MI, USA">
        <title>Comparative Genomics and Chromosome Evolution.</title>
        <authorList>
            <person name="Mudd A.B."/>
        </authorList>
    </citation>
    <scope>NUCLEOTIDE SEQUENCE</scope>
    <source>
        <strain evidence="1">HN-11 Male</strain>
        <tissue evidence="1">Kidney and liver</tissue>
    </source>
</reference>
<gene>
    <name evidence="1" type="ORF">GDO78_013601</name>
</gene>
<keyword evidence="2" id="KW-1185">Reference proteome</keyword>
<dbReference type="AlphaFoldDB" id="A0A8J6B3V9"/>
<comment type="caution">
    <text evidence="1">The sequence shown here is derived from an EMBL/GenBank/DDBJ whole genome shotgun (WGS) entry which is preliminary data.</text>
</comment>
<evidence type="ECO:0000313" key="1">
    <source>
        <dbReference type="EMBL" id="KAG9462674.1"/>
    </source>
</evidence>
<dbReference type="Proteomes" id="UP000770717">
    <property type="component" value="Unassembled WGS sequence"/>
</dbReference>
<organism evidence="1 2">
    <name type="scientific">Eleutherodactylus coqui</name>
    <name type="common">Puerto Rican coqui</name>
    <dbReference type="NCBI Taxonomy" id="57060"/>
    <lineage>
        <taxon>Eukaryota</taxon>
        <taxon>Metazoa</taxon>
        <taxon>Chordata</taxon>
        <taxon>Craniata</taxon>
        <taxon>Vertebrata</taxon>
        <taxon>Euteleostomi</taxon>
        <taxon>Amphibia</taxon>
        <taxon>Batrachia</taxon>
        <taxon>Anura</taxon>
        <taxon>Neobatrachia</taxon>
        <taxon>Hyloidea</taxon>
        <taxon>Eleutherodactylidae</taxon>
        <taxon>Eleutherodactylinae</taxon>
        <taxon>Eleutherodactylus</taxon>
        <taxon>Eleutherodactylus</taxon>
    </lineage>
</organism>